<dbReference type="AlphaFoldDB" id="A0A0D1YT40"/>
<evidence type="ECO:0000259" key="6">
    <source>
        <dbReference type="PROSITE" id="PS50850"/>
    </source>
</evidence>
<name>A0A0D1YT40_9EURO</name>
<feature type="transmembrane region" description="Helical" evidence="5">
    <location>
        <begin position="406"/>
        <end position="427"/>
    </location>
</feature>
<evidence type="ECO:0000256" key="5">
    <source>
        <dbReference type="SAM" id="Phobius"/>
    </source>
</evidence>
<evidence type="ECO:0000256" key="4">
    <source>
        <dbReference type="ARBA" id="ARBA00023136"/>
    </source>
</evidence>
<feature type="transmembrane region" description="Helical" evidence="5">
    <location>
        <begin position="139"/>
        <end position="161"/>
    </location>
</feature>
<evidence type="ECO:0000313" key="8">
    <source>
        <dbReference type="Proteomes" id="UP000053599"/>
    </source>
</evidence>
<dbReference type="InterPro" id="IPR020846">
    <property type="entry name" value="MFS_dom"/>
</dbReference>
<dbReference type="InterPro" id="IPR011701">
    <property type="entry name" value="MFS"/>
</dbReference>
<dbReference type="GO" id="GO:0005886">
    <property type="term" value="C:plasma membrane"/>
    <property type="evidence" value="ECO:0007669"/>
    <property type="project" value="TreeGrafter"/>
</dbReference>
<dbReference type="Gene3D" id="1.20.1250.20">
    <property type="entry name" value="MFS general substrate transporter like domains"/>
    <property type="match status" value="1"/>
</dbReference>
<keyword evidence="3 5" id="KW-1133">Transmembrane helix</keyword>
<keyword evidence="4 5" id="KW-0472">Membrane</keyword>
<accession>A0A0D1YT40</accession>
<dbReference type="Pfam" id="PF07690">
    <property type="entry name" value="MFS_1"/>
    <property type="match status" value="1"/>
</dbReference>
<reference evidence="7 8" key="1">
    <citation type="submission" date="2015-01" db="EMBL/GenBank/DDBJ databases">
        <title>The Genome Sequence of Exophiala sideris CBS121828.</title>
        <authorList>
            <consortium name="The Broad Institute Genomics Platform"/>
            <person name="Cuomo C."/>
            <person name="de Hoog S."/>
            <person name="Gorbushina A."/>
            <person name="Stielow B."/>
            <person name="Teixiera M."/>
            <person name="Abouelleil A."/>
            <person name="Chapman S.B."/>
            <person name="Priest M."/>
            <person name="Young S.K."/>
            <person name="Wortman J."/>
            <person name="Nusbaum C."/>
            <person name="Birren B."/>
        </authorList>
    </citation>
    <scope>NUCLEOTIDE SEQUENCE [LARGE SCALE GENOMIC DNA]</scope>
    <source>
        <strain evidence="7 8">CBS 121828</strain>
    </source>
</reference>
<proteinExistence type="predicted"/>
<feature type="transmembrane region" description="Helical" evidence="5">
    <location>
        <begin position="433"/>
        <end position="457"/>
    </location>
</feature>
<evidence type="ECO:0000256" key="3">
    <source>
        <dbReference type="ARBA" id="ARBA00022989"/>
    </source>
</evidence>
<dbReference type="PANTHER" id="PTHR23502">
    <property type="entry name" value="MAJOR FACILITATOR SUPERFAMILY"/>
    <property type="match status" value="1"/>
</dbReference>
<feature type="transmembrane region" description="Helical" evidence="5">
    <location>
        <begin position="45"/>
        <end position="66"/>
    </location>
</feature>
<dbReference type="SUPFAM" id="SSF103473">
    <property type="entry name" value="MFS general substrate transporter"/>
    <property type="match status" value="1"/>
</dbReference>
<dbReference type="PROSITE" id="PS50850">
    <property type="entry name" value="MFS"/>
    <property type="match status" value="1"/>
</dbReference>
<dbReference type="InterPro" id="IPR036259">
    <property type="entry name" value="MFS_trans_sf"/>
</dbReference>
<feature type="transmembrane region" description="Helical" evidence="5">
    <location>
        <begin position="109"/>
        <end position="127"/>
    </location>
</feature>
<feature type="transmembrane region" description="Helical" evidence="5">
    <location>
        <begin position="370"/>
        <end position="394"/>
    </location>
</feature>
<evidence type="ECO:0000313" key="7">
    <source>
        <dbReference type="EMBL" id="KIV84624.1"/>
    </source>
</evidence>
<dbReference type="PANTHER" id="PTHR23502:SF50">
    <property type="entry name" value="TRANSPORTER, PUTATIVE (AFU_ORTHOLOGUE AFUA_5G00430)-RELATED"/>
    <property type="match status" value="1"/>
</dbReference>
<feature type="transmembrane region" description="Helical" evidence="5">
    <location>
        <begin position="198"/>
        <end position="218"/>
    </location>
</feature>
<evidence type="ECO:0000256" key="1">
    <source>
        <dbReference type="ARBA" id="ARBA00004141"/>
    </source>
</evidence>
<feature type="transmembrane region" description="Helical" evidence="5">
    <location>
        <begin position="82"/>
        <end position="102"/>
    </location>
</feature>
<gene>
    <name evidence="7" type="ORF">PV11_00397</name>
</gene>
<feature type="transmembrane region" description="Helical" evidence="5">
    <location>
        <begin position="469"/>
        <end position="492"/>
    </location>
</feature>
<feature type="domain" description="Major facilitator superfamily (MFS) profile" evidence="6">
    <location>
        <begin position="41"/>
        <end position="523"/>
    </location>
</feature>
<protein>
    <recommendedName>
        <fullName evidence="6">Major facilitator superfamily (MFS) profile domain-containing protein</fullName>
    </recommendedName>
</protein>
<dbReference type="EMBL" id="KN846951">
    <property type="protein sequence ID" value="KIV84624.1"/>
    <property type="molecule type" value="Genomic_DNA"/>
</dbReference>
<evidence type="ECO:0000256" key="2">
    <source>
        <dbReference type="ARBA" id="ARBA00022692"/>
    </source>
</evidence>
<organism evidence="7 8">
    <name type="scientific">Exophiala sideris</name>
    <dbReference type="NCBI Taxonomy" id="1016849"/>
    <lineage>
        <taxon>Eukaryota</taxon>
        <taxon>Fungi</taxon>
        <taxon>Dikarya</taxon>
        <taxon>Ascomycota</taxon>
        <taxon>Pezizomycotina</taxon>
        <taxon>Eurotiomycetes</taxon>
        <taxon>Chaetothyriomycetidae</taxon>
        <taxon>Chaetothyriales</taxon>
        <taxon>Herpotrichiellaceae</taxon>
        <taxon>Exophiala</taxon>
    </lineage>
</organism>
<dbReference type="OrthoDB" id="5215911at2759"/>
<dbReference type="GO" id="GO:0022857">
    <property type="term" value="F:transmembrane transporter activity"/>
    <property type="evidence" value="ECO:0007669"/>
    <property type="project" value="InterPro"/>
</dbReference>
<feature type="transmembrane region" description="Helical" evidence="5">
    <location>
        <begin position="317"/>
        <end position="350"/>
    </location>
</feature>
<comment type="subcellular location">
    <subcellularLocation>
        <location evidence="1">Membrane</location>
        <topology evidence="1">Multi-pass membrane protein</topology>
    </subcellularLocation>
</comment>
<feature type="transmembrane region" description="Helical" evidence="5">
    <location>
        <begin position="173"/>
        <end position="192"/>
    </location>
</feature>
<keyword evidence="2 5" id="KW-0812">Transmembrane</keyword>
<feature type="transmembrane region" description="Helical" evidence="5">
    <location>
        <begin position="498"/>
        <end position="522"/>
    </location>
</feature>
<dbReference type="Proteomes" id="UP000053599">
    <property type="component" value="Unassembled WGS sequence"/>
</dbReference>
<dbReference type="HOGENOM" id="CLU_008455_13_3_1"/>
<dbReference type="STRING" id="1016849.A0A0D1YT40"/>
<sequence length="541" mass="59378">MDDSLIPGTQRLELGNRGAVLLCPTPSNDPNDPLNWSTTRKSIHVALLSLYTILVFGTLCVGTPVWNDLNVELGISFDNLNYGYAACQGAMALGCVVCVPLAQRYGRRPVYIVTSLVMIASAVWLARMKTSGDYFGASVLYGLAGCVNEALFQITIADLFFVHQRGTLTGIYVANLIIGNYLSPVAGGYIGQNQGWRWTYWWCTILLSVMTVLLILFLEESKVNISRVHGRSLDDVSDVQHSKEEKATPVNTKSALEPTPEALVHSTVTYTRDSRREDRFDPSIPTHSYRKRYAMITRAEGREPLGMFLTRRITRPLMLVMQLPAVLFTSVQYGWTMTLLVVCATTQATILPYPPYSFSSIGVGNMSLPPAIGAILGSVFGGPVVDFMIVQVSRRRNGIYEPETRLWLYLVPGFTGAAGMWMYGLTIAKGMPWIINAVGAGLMGFAIGGCSDMAVTYMQDSYQGVLGDALVASVFIRNSLATGLIFAVPAWQATDGTYNMFVILGVLTLVIFSACLPMIIWGRSFRGRTAAKYTMYAAEHI</sequence>